<dbReference type="Proteomes" id="UP001566132">
    <property type="component" value="Unassembled WGS sequence"/>
</dbReference>
<proteinExistence type="predicted"/>
<sequence>MIEHYFKNDECGNRTSDLFNQWYADRHVSGKIIRELVVKFGETGFVENKKRRTENPVFNAPVKITVSLKVAMDTTVSIRQLAVTTGVNSTNLQRVLKKHKSYMYKIQLLQELNKDDIARRLQFYKIIIERTINNAKFSFNVCFSD</sequence>
<dbReference type="PANTHER" id="PTHR47326:SF1">
    <property type="entry name" value="HTH PSQ-TYPE DOMAIN-CONTAINING PROTEIN"/>
    <property type="match status" value="1"/>
</dbReference>
<dbReference type="EMBL" id="JBDJPC010000015">
    <property type="protein sequence ID" value="KAL1488239.1"/>
    <property type="molecule type" value="Genomic_DNA"/>
</dbReference>
<comment type="caution">
    <text evidence="1">The sequence shown here is derived from an EMBL/GenBank/DDBJ whole genome shotgun (WGS) entry which is preliminary data.</text>
</comment>
<name>A0ABD1E3E8_HYPHA</name>
<reference evidence="1 2" key="1">
    <citation type="submission" date="2024-05" db="EMBL/GenBank/DDBJ databases">
        <title>Genetic variation in Jamaican populations of the coffee berry borer (Hypothenemus hampei).</title>
        <authorList>
            <person name="Errbii M."/>
            <person name="Myrie A."/>
        </authorList>
    </citation>
    <scope>NUCLEOTIDE SEQUENCE [LARGE SCALE GENOMIC DNA]</scope>
    <source>
        <strain evidence="1">JA-Hopewell-2020-01-JO</strain>
        <tissue evidence="1">Whole body</tissue>
    </source>
</reference>
<protein>
    <recommendedName>
        <fullName evidence="3">DUF4817 domain-containing protein</fullName>
    </recommendedName>
</protein>
<dbReference type="AlphaFoldDB" id="A0ABD1E3E8"/>
<accession>A0ABD1E3E8</accession>
<gene>
    <name evidence="1" type="ORF">ABEB36_015194</name>
</gene>
<evidence type="ECO:0000313" key="2">
    <source>
        <dbReference type="Proteomes" id="UP001566132"/>
    </source>
</evidence>
<organism evidence="1 2">
    <name type="scientific">Hypothenemus hampei</name>
    <name type="common">Coffee berry borer</name>
    <dbReference type="NCBI Taxonomy" id="57062"/>
    <lineage>
        <taxon>Eukaryota</taxon>
        <taxon>Metazoa</taxon>
        <taxon>Ecdysozoa</taxon>
        <taxon>Arthropoda</taxon>
        <taxon>Hexapoda</taxon>
        <taxon>Insecta</taxon>
        <taxon>Pterygota</taxon>
        <taxon>Neoptera</taxon>
        <taxon>Endopterygota</taxon>
        <taxon>Coleoptera</taxon>
        <taxon>Polyphaga</taxon>
        <taxon>Cucujiformia</taxon>
        <taxon>Curculionidae</taxon>
        <taxon>Scolytinae</taxon>
        <taxon>Hypothenemus</taxon>
    </lineage>
</organism>
<dbReference type="PANTHER" id="PTHR47326">
    <property type="entry name" value="TRANSPOSABLE ELEMENT TC3 TRANSPOSASE-LIKE PROTEIN"/>
    <property type="match status" value="1"/>
</dbReference>
<evidence type="ECO:0000313" key="1">
    <source>
        <dbReference type="EMBL" id="KAL1488239.1"/>
    </source>
</evidence>
<keyword evidence="2" id="KW-1185">Reference proteome</keyword>
<evidence type="ECO:0008006" key="3">
    <source>
        <dbReference type="Google" id="ProtNLM"/>
    </source>
</evidence>